<name>A0A939CCQ9_9FIRM</name>
<protein>
    <submittedName>
        <fullName evidence="1">Uncharacterized protein</fullName>
    </submittedName>
</protein>
<evidence type="ECO:0000313" key="2">
    <source>
        <dbReference type="Proteomes" id="UP000737612"/>
    </source>
</evidence>
<proteinExistence type="predicted"/>
<gene>
    <name evidence="1" type="ORF">JTJ23_03110</name>
</gene>
<comment type="caution">
    <text evidence="1">The sequence shown here is derived from an EMBL/GenBank/DDBJ whole genome shotgun (WGS) entry which is preliminary data.</text>
</comment>
<dbReference type="AlphaFoldDB" id="A0A939CCQ9"/>
<sequence>MYLKELVGKMAIRTMEPTNPFDPLWSLNDVLRGKIWSPTFEERGLREYMDEPSKIVNVEGDQVVVEYKGERKLLDPKYIDGNWIEYEKLLHPEEEEQKKNEEIAKEVKAAAEPLRRFLEEYYDSAVSVTVTTDRVEVKRGEFQTSFFTTGGEEKEDE</sequence>
<organism evidence="1 2">
    <name type="scientific">Fusicatenibacter saccharivorans</name>
    <dbReference type="NCBI Taxonomy" id="1150298"/>
    <lineage>
        <taxon>Bacteria</taxon>
        <taxon>Bacillati</taxon>
        <taxon>Bacillota</taxon>
        <taxon>Clostridia</taxon>
        <taxon>Lachnospirales</taxon>
        <taxon>Lachnospiraceae</taxon>
        <taxon>Fusicatenibacter</taxon>
    </lineage>
</organism>
<evidence type="ECO:0000313" key="1">
    <source>
        <dbReference type="EMBL" id="MBN2952593.1"/>
    </source>
</evidence>
<dbReference type="Proteomes" id="UP000737612">
    <property type="component" value="Unassembled WGS sequence"/>
</dbReference>
<reference evidence="1" key="1">
    <citation type="submission" date="2021-02" db="EMBL/GenBank/DDBJ databases">
        <title>Metagenome-assembled genomes from human diarrheal sample B26.</title>
        <authorList>
            <person name="Ateba T.P."/>
            <person name="Alayande K.A."/>
            <person name="Mwanza M."/>
        </authorList>
    </citation>
    <scope>NUCLEOTIDE SEQUENCE</scope>
    <source>
        <strain evidence="1">06WH</strain>
    </source>
</reference>
<accession>A0A939CCQ9</accession>
<dbReference type="EMBL" id="JAFHBD010000009">
    <property type="protein sequence ID" value="MBN2952593.1"/>
    <property type="molecule type" value="Genomic_DNA"/>
</dbReference>